<dbReference type="OrthoDB" id="9779889at2"/>
<evidence type="ECO:0000256" key="2">
    <source>
        <dbReference type="ARBA" id="ARBA00023016"/>
    </source>
</evidence>
<keyword evidence="2" id="KW-0346">Stress response</keyword>
<keyword evidence="1" id="KW-0235">DNA replication</keyword>
<keyword evidence="6" id="KW-1185">Reference proteome</keyword>
<dbReference type="RefSeq" id="WP_066388604.1">
    <property type="nucleotide sequence ID" value="NZ_CP022572.1"/>
</dbReference>
<dbReference type="EMBL" id="CP022572">
    <property type="protein sequence ID" value="AZU64278.1"/>
    <property type="molecule type" value="Genomic_DNA"/>
</dbReference>
<name>A0A3T0I4J0_9BACI</name>
<evidence type="ECO:0000256" key="1">
    <source>
        <dbReference type="ARBA" id="ARBA00022705"/>
    </source>
</evidence>
<dbReference type="STRING" id="1193713.GCA_001636315_01949"/>
<dbReference type="Gene3D" id="1.10.287.110">
    <property type="entry name" value="DnaJ domain"/>
    <property type="match status" value="1"/>
</dbReference>
<dbReference type="Proteomes" id="UP000282892">
    <property type="component" value="Chromosome"/>
</dbReference>
<evidence type="ECO:0000313" key="6">
    <source>
        <dbReference type="Proteomes" id="UP000282892"/>
    </source>
</evidence>
<evidence type="ECO:0000259" key="4">
    <source>
        <dbReference type="PROSITE" id="PS50076"/>
    </source>
</evidence>
<evidence type="ECO:0000313" key="5">
    <source>
        <dbReference type="EMBL" id="AZU64278.1"/>
    </source>
</evidence>
<keyword evidence="3" id="KW-0175">Coiled coil</keyword>
<dbReference type="PROSITE" id="PS50076">
    <property type="entry name" value="DNAJ_2"/>
    <property type="match status" value="1"/>
</dbReference>
<proteinExistence type="predicted"/>
<dbReference type="CDD" id="cd06257">
    <property type="entry name" value="DnaJ"/>
    <property type="match status" value="1"/>
</dbReference>
<dbReference type="InterPro" id="IPR001623">
    <property type="entry name" value="DnaJ_domain"/>
</dbReference>
<dbReference type="KEGG" id="nmk:CHR53_25250"/>
<dbReference type="InterPro" id="IPR036869">
    <property type="entry name" value="J_dom_sf"/>
</dbReference>
<evidence type="ECO:0000256" key="3">
    <source>
        <dbReference type="SAM" id="Coils"/>
    </source>
</evidence>
<feature type="coiled-coil region" evidence="3">
    <location>
        <begin position="113"/>
        <end position="186"/>
    </location>
</feature>
<dbReference type="SUPFAM" id="SSF46565">
    <property type="entry name" value="Chaperone J-domain"/>
    <property type="match status" value="1"/>
</dbReference>
<dbReference type="SMART" id="SM00271">
    <property type="entry name" value="DnaJ"/>
    <property type="match status" value="1"/>
</dbReference>
<organism evidence="5 6">
    <name type="scientific">Neobacillus mesonae</name>
    <dbReference type="NCBI Taxonomy" id="1193713"/>
    <lineage>
        <taxon>Bacteria</taxon>
        <taxon>Bacillati</taxon>
        <taxon>Bacillota</taxon>
        <taxon>Bacilli</taxon>
        <taxon>Bacillales</taxon>
        <taxon>Bacillaceae</taxon>
        <taxon>Neobacillus</taxon>
    </lineage>
</organism>
<gene>
    <name evidence="5" type="ORF">CHR53_25250</name>
</gene>
<dbReference type="AlphaFoldDB" id="A0A3T0I4J0"/>
<protein>
    <recommendedName>
        <fullName evidence="4">J domain-containing protein</fullName>
    </recommendedName>
</protein>
<dbReference type="GO" id="GO:0006260">
    <property type="term" value="P:DNA replication"/>
    <property type="evidence" value="ECO:0007669"/>
    <property type="project" value="UniProtKB-KW"/>
</dbReference>
<feature type="domain" description="J" evidence="4">
    <location>
        <begin position="209"/>
        <end position="262"/>
    </location>
</feature>
<reference evidence="5 6" key="1">
    <citation type="submission" date="2017-07" db="EMBL/GenBank/DDBJ databases">
        <title>The complete genome sequence of Bacillus mesonae strain H20-5, an efficient strain improving plant abiotic stress resistance.</title>
        <authorList>
            <person name="Kim S.Y."/>
            <person name="Song H."/>
            <person name="Sang M.K."/>
            <person name="Weon H.-Y."/>
            <person name="Song J."/>
        </authorList>
    </citation>
    <scope>NUCLEOTIDE SEQUENCE [LARGE SCALE GENOMIC DNA]</scope>
    <source>
        <strain evidence="5 6">H20-5</strain>
    </source>
</reference>
<sequence>MNTDQAYELLMDAGVTEEKSILTVRRWLRERKITFEGKGQNKSGYKFHDTVQAMSMLTDAGIAESMGMQIVERWISEGKVENIGLQTRKIEYISNGAKISRSDHVPEDSDPMIRQLKVKIKAQDEQIKGIEQLHQTSIHSLIQQRDKLQKEMMKIEKEKTELQYETKKLLRENMDLRNELLKLKEELAKGHYKERKQPRGTQLPLQPNDYRQKLGLSKSASQKEILAGYKKLLKITHPDHGGSAEAFHYIKTEYDVYKNSMKG</sequence>
<accession>A0A3T0I4J0</accession>